<dbReference type="AlphaFoldDB" id="A0A7C8M2A7"/>
<feature type="compositionally biased region" description="Polar residues" evidence="1">
    <location>
        <begin position="373"/>
        <end position="387"/>
    </location>
</feature>
<protein>
    <submittedName>
        <fullName evidence="2">Uncharacterized protein</fullName>
    </submittedName>
</protein>
<proteinExistence type="predicted"/>
<sequence length="921" mass="103596">MDSSRTGLSNLHQTMEGFAEQQDEDAAAFSFQPPHLAPAMHDQVYNDTSQQFGDGTTSLFPPAVHDHPQISPEEHLQFRRQPAAMTEHNYMQESLLSNQAQLELSIEDVRHFEARSQILERSQAGPTVPRQDHYTHPYNAAGFEQVAGADVSSIFYNDMRHTFGTEMIAYQTAQGFPFMNDDWNPYSTAPQAWHAQTAPQAPFPAYDHAQDLPTLINFNPAEPIAFGLSSHAALGSDSIAYNLEPSTPYYGVPFIGGSTQLPLLPADDTQLPFLPPESTQLHYLQPDNTQLPYIPNDNTQPFLRPDGTLRDEPSTTCEVGSGGNMAVDFIESPSVDDIDQSSRQPPSTRQLDMPSSSVAHQPIPPDLDIQRSKIPTVTSQRKAPSTKLNHKVAKSVNGKSSNRIHRPGLDNQFVHTTPAADREHKKGFGRTRKTSEISSWACLGCWIRRGKCAKSSGGPCEGCTNLLRWNSWRVHLQKFPCGPRERFSDIKIFTIPPVEPPPHMVIANDFENEPGSPPRKMLFRDFLMLNHIDMEEVALDLFKPFRNILDIIEPRHIRQVWPKSWNSFSYLSYSFSMVRWRRVILSLEPSMKDTLDAFEKILYWRLPQLLDSLDNLGTYKDKFSLVYIITILHEGICSMEPSGMVDILEKKRLLFVLEDRLSCLLHMIFPLGSTMKKLDREKLRRRAAMYNIHLNTSRLLPPEYHDCSPIHVDTIILGTHRNSPSSQWGSAMVVHSLNYDEPPKPPEGLFPLLLAYIPARFMAAFGLDIEKFGRIGQDINHPSHYHVNIACRAIQDIVNRYPLSLREALFSSTPVALSIGITAFSNILAAKSYSKGQKSGLLSLVILISTVVYDQFACFTGAEARTGKEIGFPEPFPGFSISICTWAEEHGGIQSLTDKYAKWMHEPERYVPSSNSTTATP</sequence>
<comment type="caution">
    <text evidence="2">The sequence shown here is derived from an EMBL/GenBank/DDBJ whole genome shotgun (WGS) entry which is preliminary data.</text>
</comment>
<reference evidence="2 3" key="1">
    <citation type="submission" date="2020-01" db="EMBL/GenBank/DDBJ databases">
        <authorList>
            <consortium name="DOE Joint Genome Institute"/>
            <person name="Haridas S."/>
            <person name="Albert R."/>
            <person name="Binder M."/>
            <person name="Bloem J."/>
            <person name="Labutti K."/>
            <person name="Salamov A."/>
            <person name="Andreopoulos B."/>
            <person name="Baker S.E."/>
            <person name="Barry K."/>
            <person name="Bills G."/>
            <person name="Bluhm B.H."/>
            <person name="Cannon C."/>
            <person name="Castanera R."/>
            <person name="Culley D.E."/>
            <person name="Daum C."/>
            <person name="Ezra D."/>
            <person name="Gonzalez J.B."/>
            <person name="Henrissat B."/>
            <person name="Kuo A."/>
            <person name="Liang C."/>
            <person name="Lipzen A."/>
            <person name="Lutzoni F."/>
            <person name="Magnuson J."/>
            <person name="Mondo S."/>
            <person name="Nolan M."/>
            <person name="Ohm R."/>
            <person name="Pangilinan J."/>
            <person name="Park H.-J.H."/>
            <person name="Ramirez L."/>
            <person name="Alfaro M."/>
            <person name="Sun H."/>
            <person name="Tritt A."/>
            <person name="Yoshinaga Y."/>
            <person name="Zwiers L.-H.L."/>
            <person name="Turgeon B.G."/>
            <person name="Goodwin S.B."/>
            <person name="Spatafora J.W."/>
            <person name="Crous P.W."/>
            <person name="Grigoriev I.V."/>
        </authorList>
    </citation>
    <scope>NUCLEOTIDE SEQUENCE [LARGE SCALE GENOMIC DNA]</scope>
    <source>
        <strain evidence="2 3">CBS 611.86</strain>
    </source>
</reference>
<evidence type="ECO:0000256" key="1">
    <source>
        <dbReference type="SAM" id="MobiDB-lite"/>
    </source>
</evidence>
<feature type="compositionally biased region" description="Polar residues" evidence="1">
    <location>
        <begin position="341"/>
        <end position="359"/>
    </location>
</feature>
<organism evidence="2 3">
    <name type="scientific">Massariosphaeria phaeospora</name>
    <dbReference type="NCBI Taxonomy" id="100035"/>
    <lineage>
        <taxon>Eukaryota</taxon>
        <taxon>Fungi</taxon>
        <taxon>Dikarya</taxon>
        <taxon>Ascomycota</taxon>
        <taxon>Pezizomycotina</taxon>
        <taxon>Dothideomycetes</taxon>
        <taxon>Pleosporomycetidae</taxon>
        <taxon>Pleosporales</taxon>
        <taxon>Pleosporales incertae sedis</taxon>
        <taxon>Massariosphaeria</taxon>
    </lineage>
</organism>
<dbReference type="Proteomes" id="UP000481861">
    <property type="component" value="Unassembled WGS sequence"/>
</dbReference>
<evidence type="ECO:0000313" key="3">
    <source>
        <dbReference type="Proteomes" id="UP000481861"/>
    </source>
</evidence>
<gene>
    <name evidence="2" type="ORF">BDV95DRAFT_622906</name>
</gene>
<feature type="region of interest" description="Disordered" evidence="1">
    <location>
        <begin position="335"/>
        <end position="411"/>
    </location>
</feature>
<evidence type="ECO:0000313" key="2">
    <source>
        <dbReference type="EMBL" id="KAF2866556.1"/>
    </source>
</evidence>
<name>A0A7C8M2A7_9PLEO</name>
<dbReference type="EMBL" id="JAADJZ010000027">
    <property type="protein sequence ID" value="KAF2866556.1"/>
    <property type="molecule type" value="Genomic_DNA"/>
</dbReference>
<accession>A0A7C8M2A7</accession>
<dbReference type="OrthoDB" id="10639841at2759"/>
<keyword evidence="3" id="KW-1185">Reference proteome</keyword>